<dbReference type="AlphaFoldDB" id="A0A6I4MKB6"/>
<organism evidence="3 4">
    <name type="scientific">Actinomadura physcomitrii</name>
    <dbReference type="NCBI Taxonomy" id="2650748"/>
    <lineage>
        <taxon>Bacteria</taxon>
        <taxon>Bacillati</taxon>
        <taxon>Actinomycetota</taxon>
        <taxon>Actinomycetes</taxon>
        <taxon>Streptosporangiales</taxon>
        <taxon>Thermomonosporaceae</taxon>
        <taxon>Actinomadura</taxon>
    </lineage>
</organism>
<keyword evidence="2" id="KW-1133">Transmembrane helix</keyword>
<sequence>MIDVNLVMVFLVLGAGAVLTVLISGFLGWAVRRRDGRAGSAAPAPGVHRTREQERQPVS</sequence>
<evidence type="ECO:0000313" key="4">
    <source>
        <dbReference type="Proteomes" id="UP000462055"/>
    </source>
</evidence>
<comment type="caution">
    <text evidence="3">The sequence shown here is derived from an EMBL/GenBank/DDBJ whole genome shotgun (WGS) entry which is preliminary data.</text>
</comment>
<reference evidence="3" key="1">
    <citation type="submission" date="2019-12" db="EMBL/GenBank/DDBJ databases">
        <title>Actinomadura physcomitrii sp. nov., a novel actinomycete isolated from moss [Physcomitrium sphaericum (Ludw) Fuernr].</title>
        <authorList>
            <person name="Zhuang X."/>
        </authorList>
    </citation>
    <scope>NUCLEOTIDE SEQUENCE [LARGE SCALE GENOMIC DNA]</scope>
    <source>
        <strain evidence="3">LD22</strain>
    </source>
</reference>
<dbReference type="EMBL" id="WBMS02000026">
    <property type="protein sequence ID" value="MWA04387.1"/>
    <property type="molecule type" value="Genomic_DNA"/>
</dbReference>
<protein>
    <submittedName>
        <fullName evidence="3">Uncharacterized protein</fullName>
    </submittedName>
</protein>
<keyword evidence="2" id="KW-0812">Transmembrane</keyword>
<dbReference type="Proteomes" id="UP000462055">
    <property type="component" value="Unassembled WGS sequence"/>
</dbReference>
<keyword evidence="2" id="KW-0472">Membrane</keyword>
<accession>A0A6I4MKB6</accession>
<name>A0A6I4MKB6_9ACTN</name>
<dbReference type="RefSeq" id="WP_151596897.1">
    <property type="nucleotide sequence ID" value="NZ_WBMS02000026.1"/>
</dbReference>
<keyword evidence="4" id="KW-1185">Reference proteome</keyword>
<evidence type="ECO:0000256" key="2">
    <source>
        <dbReference type="SAM" id="Phobius"/>
    </source>
</evidence>
<gene>
    <name evidence="3" type="ORF">F8568_029220</name>
</gene>
<feature type="compositionally biased region" description="Basic and acidic residues" evidence="1">
    <location>
        <begin position="49"/>
        <end position="59"/>
    </location>
</feature>
<evidence type="ECO:0000256" key="1">
    <source>
        <dbReference type="SAM" id="MobiDB-lite"/>
    </source>
</evidence>
<feature type="region of interest" description="Disordered" evidence="1">
    <location>
        <begin position="36"/>
        <end position="59"/>
    </location>
</feature>
<evidence type="ECO:0000313" key="3">
    <source>
        <dbReference type="EMBL" id="MWA04387.1"/>
    </source>
</evidence>
<feature type="transmembrane region" description="Helical" evidence="2">
    <location>
        <begin position="6"/>
        <end position="31"/>
    </location>
</feature>
<proteinExistence type="predicted"/>